<protein>
    <recommendedName>
        <fullName evidence="3">PH domain-containing protein</fullName>
    </recommendedName>
</protein>
<keyword evidence="2" id="KW-1185">Reference proteome</keyword>
<organism evidence="1 2">
    <name type="scientific">Parthenolecanium corni</name>
    <dbReference type="NCBI Taxonomy" id="536013"/>
    <lineage>
        <taxon>Eukaryota</taxon>
        <taxon>Metazoa</taxon>
        <taxon>Ecdysozoa</taxon>
        <taxon>Arthropoda</taxon>
        <taxon>Hexapoda</taxon>
        <taxon>Insecta</taxon>
        <taxon>Pterygota</taxon>
        <taxon>Neoptera</taxon>
        <taxon>Paraneoptera</taxon>
        <taxon>Hemiptera</taxon>
        <taxon>Sternorrhyncha</taxon>
        <taxon>Coccoidea</taxon>
        <taxon>Coccidae</taxon>
        <taxon>Parthenolecanium</taxon>
    </lineage>
</organism>
<accession>A0AAN9TLU7</accession>
<dbReference type="Proteomes" id="UP001367676">
    <property type="component" value="Unassembled WGS sequence"/>
</dbReference>
<dbReference type="AlphaFoldDB" id="A0AAN9TLU7"/>
<dbReference type="EMBL" id="JBBCAQ010000010">
    <property type="protein sequence ID" value="KAK7601515.1"/>
    <property type="molecule type" value="Genomic_DNA"/>
</dbReference>
<name>A0AAN9TLU7_9HEMI</name>
<evidence type="ECO:0008006" key="3">
    <source>
        <dbReference type="Google" id="ProtNLM"/>
    </source>
</evidence>
<evidence type="ECO:0000313" key="2">
    <source>
        <dbReference type="Proteomes" id="UP001367676"/>
    </source>
</evidence>
<evidence type="ECO:0000313" key="1">
    <source>
        <dbReference type="EMBL" id="KAK7601515.1"/>
    </source>
</evidence>
<reference evidence="1 2" key="1">
    <citation type="submission" date="2024-03" db="EMBL/GenBank/DDBJ databases">
        <title>Adaptation during the transition from Ophiocordyceps entomopathogen to insect associate is accompanied by gene loss and intensified selection.</title>
        <authorList>
            <person name="Ward C.M."/>
            <person name="Onetto C.A."/>
            <person name="Borneman A.R."/>
        </authorList>
    </citation>
    <scope>NUCLEOTIDE SEQUENCE [LARGE SCALE GENOMIC DNA]</scope>
    <source>
        <strain evidence="1">AWRI1</strain>
        <tissue evidence="1">Single Adult Female</tissue>
    </source>
</reference>
<sequence length="153" mass="16654">MSIAASKSTSSPLFRGPELSNVTFASKTEEMCGDVILEGPDKLKRYVHLKVYRTSLEHFAVVYPLKRLSKPMGIINIRNTCVSPSSTSSALDGGCGAKVGFVINQHMFDVNTSVTLWCEPATLPAWANAFTSRSSPTLIHQTSLPCVEEEDSD</sequence>
<gene>
    <name evidence="1" type="ORF">V9T40_008956</name>
</gene>
<proteinExistence type="predicted"/>
<comment type="caution">
    <text evidence="1">The sequence shown here is derived from an EMBL/GenBank/DDBJ whole genome shotgun (WGS) entry which is preliminary data.</text>
</comment>